<dbReference type="PANTHER" id="PTHR45942">
    <property type="entry name" value="PROTEIN PHOSPATASE 3 REGULATORY SUBUNIT B ALPHA ISOFORM TYPE 1"/>
    <property type="match status" value="1"/>
</dbReference>
<dbReference type="InterPro" id="IPR002048">
    <property type="entry name" value="EF_hand_dom"/>
</dbReference>
<feature type="domain" description="EF-hand" evidence="6">
    <location>
        <begin position="8"/>
        <end position="43"/>
    </location>
</feature>
<sequence length="438" mass="50098">MKKRSDSERKARFKKHWKIMDADGSGELDYEEFKMFLIKYNKKEMPEKQYEFFFRGTDVDGGGSIDEDEMFDLVEALYKNDQFYINKLFFRAVDTDKSGEIDAKEFIIMAELNGKKMTEEESTLQIKKLTGKETMTFPQMHKALTGQDIPEDTDPYDGKNKQKITEKGNANAEENKDTKKEKKKDNKEKDNKEKDKKEKKKDKQKENRSDDEKDLKDLKEKDKKDKKDKEKKEKKKDGKKKDKNNFSKSPAGRALMITMIVFSCLAAVSLVLSGAAYLYHYDKYVKPDYEDGKLYAEVYCPIFYYGRSIKVCETRYYAKIIDRVKPIEGFLVNSAYRNIVTPIILGILSLILCIFEIIVIVVLIMALVKVKMPKIIKNLFYGHATRGLIYIMFSIPTLGVAGPLGISSGIIMIVSGAGILTVGIVEVVLGGKKTKVSA</sequence>
<feature type="compositionally biased region" description="Basic and acidic residues" evidence="4">
    <location>
        <begin position="173"/>
        <end position="245"/>
    </location>
</feature>
<dbReference type="InterPro" id="IPR011992">
    <property type="entry name" value="EF-hand-dom_pair"/>
</dbReference>
<protein>
    <recommendedName>
        <fullName evidence="6">EF-hand domain-containing protein</fullName>
    </recommendedName>
</protein>
<evidence type="ECO:0000313" key="7">
    <source>
        <dbReference type="EMBL" id="OHS94684.1"/>
    </source>
</evidence>
<dbReference type="Pfam" id="PF13202">
    <property type="entry name" value="EF-hand_5"/>
    <property type="match status" value="1"/>
</dbReference>
<dbReference type="AlphaFoldDB" id="A0A1J4JBQ8"/>
<evidence type="ECO:0000313" key="8">
    <source>
        <dbReference type="Proteomes" id="UP000179807"/>
    </source>
</evidence>
<feature type="transmembrane region" description="Helical" evidence="5">
    <location>
        <begin position="410"/>
        <end position="429"/>
    </location>
</feature>
<feature type="domain" description="EF-hand" evidence="6">
    <location>
        <begin position="89"/>
        <end position="116"/>
    </location>
</feature>
<evidence type="ECO:0000256" key="5">
    <source>
        <dbReference type="SAM" id="Phobius"/>
    </source>
</evidence>
<keyword evidence="5" id="KW-1133">Transmembrane helix</keyword>
<gene>
    <name evidence="7" type="ORF">TRFO_39154</name>
</gene>
<evidence type="ECO:0000256" key="1">
    <source>
        <dbReference type="ARBA" id="ARBA00022723"/>
    </source>
</evidence>
<evidence type="ECO:0000256" key="2">
    <source>
        <dbReference type="ARBA" id="ARBA00022737"/>
    </source>
</evidence>
<feature type="compositionally biased region" description="Basic and acidic residues" evidence="4">
    <location>
        <begin position="156"/>
        <end position="166"/>
    </location>
</feature>
<dbReference type="OrthoDB" id="191686at2759"/>
<dbReference type="Proteomes" id="UP000179807">
    <property type="component" value="Unassembled WGS sequence"/>
</dbReference>
<feature type="transmembrane region" description="Helical" evidence="5">
    <location>
        <begin position="387"/>
        <end position="404"/>
    </location>
</feature>
<comment type="caution">
    <text evidence="7">The sequence shown here is derived from an EMBL/GenBank/DDBJ whole genome shotgun (WGS) entry which is preliminary data.</text>
</comment>
<keyword evidence="1" id="KW-0479">Metal-binding</keyword>
<dbReference type="VEuPathDB" id="TrichDB:TRFO_39154"/>
<keyword evidence="3" id="KW-0106">Calcium</keyword>
<keyword evidence="5" id="KW-0472">Membrane</keyword>
<dbReference type="EMBL" id="MLAK01001299">
    <property type="protein sequence ID" value="OHS94684.1"/>
    <property type="molecule type" value="Genomic_DNA"/>
</dbReference>
<keyword evidence="5" id="KW-0812">Transmembrane</keyword>
<dbReference type="Gene3D" id="1.10.238.10">
    <property type="entry name" value="EF-hand"/>
    <property type="match status" value="1"/>
</dbReference>
<evidence type="ECO:0000256" key="3">
    <source>
        <dbReference type="ARBA" id="ARBA00022837"/>
    </source>
</evidence>
<dbReference type="SUPFAM" id="SSF47473">
    <property type="entry name" value="EF-hand"/>
    <property type="match status" value="1"/>
</dbReference>
<dbReference type="PROSITE" id="PS00018">
    <property type="entry name" value="EF_HAND_1"/>
    <property type="match status" value="3"/>
</dbReference>
<keyword evidence="8" id="KW-1185">Reference proteome</keyword>
<feature type="transmembrane region" description="Helical" evidence="5">
    <location>
        <begin position="343"/>
        <end position="367"/>
    </location>
</feature>
<keyword evidence="2" id="KW-0677">Repeat</keyword>
<name>A0A1J4JBQ8_9EUKA</name>
<dbReference type="RefSeq" id="XP_068347821.1">
    <property type="nucleotide sequence ID" value="XM_068512479.1"/>
</dbReference>
<dbReference type="PROSITE" id="PS50222">
    <property type="entry name" value="EF_HAND_2"/>
    <property type="match status" value="3"/>
</dbReference>
<dbReference type="InterPro" id="IPR018247">
    <property type="entry name" value="EF_Hand_1_Ca_BS"/>
</dbReference>
<evidence type="ECO:0000259" key="6">
    <source>
        <dbReference type="PROSITE" id="PS50222"/>
    </source>
</evidence>
<accession>A0A1J4JBQ8</accession>
<organism evidence="7 8">
    <name type="scientific">Tritrichomonas foetus</name>
    <dbReference type="NCBI Taxonomy" id="1144522"/>
    <lineage>
        <taxon>Eukaryota</taxon>
        <taxon>Metamonada</taxon>
        <taxon>Parabasalia</taxon>
        <taxon>Tritrichomonadida</taxon>
        <taxon>Tritrichomonadidae</taxon>
        <taxon>Tritrichomonas</taxon>
    </lineage>
</organism>
<proteinExistence type="predicted"/>
<dbReference type="SMART" id="SM00054">
    <property type="entry name" value="EFh"/>
    <property type="match status" value="3"/>
</dbReference>
<reference evidence="7" key="1">
    <citation type="submission" date="2016-10" db="EMBL/GenBank/DDBJ databases">
        <authorList>
            <person name="Benchimol M."/>
            <person name="Almeida L.G."/>
            <person name="Vasconcelos A.T."/>
            <person name="Perreira-Neves A."/>
            <person name="Rosa I.A."/>
            <person name="Tasca T."/>
            <person name="Bogo M.R."/>
            <person name="de Souza W."/>
        </authorList>
    </citation>
    <scope>NUCLEOTIDE SEQUENCE [LARGE SCALE GENOMIC DNA]</scope>
    <source>
        <strain evidence="7">K</strain>
    </source>
</reference>
<evidence type="ECO:0000256" key="4">
    <source>
        <dbReference type="SAM" id="MobiDB-lite"/>
    </source>
</evidence>
<feature type="region of interest" description="Disordered" evidence="4">
    <location>
        <begin position="143"/>
        <end position="246"/>
    </location>
</feature>
<feature type="domain" description="EF-hand" evidence="6">
    <location>
        <begin position="45"/>
        <end position="80"/>
    </location>
</feature>
<dbReference type="Pfam" id="PF13499">
    <property type="entry name" value="EF-hand_7"/>
    <property type="match status" value="1"/>
</dbReference>
<dbReference type="CDD" id="cd00051">
    <property type="entry name" value="EFh"/>
    <property type="match status" value="2"/>
</dbReference>
<dbReference type="GeneID" id="94847183"/>
<dbReference type="GO" id="GO:0005509">
    <property type="term" value="F:calcium ion binding"/>
    <property type="evidence" value="ECO:0007669"/>
    <property type="project" value="InterPro"/>
</dbReference>
<feature type="transmembrane region" description="Helical" evidence="5">
    <location>
        <begin position="254"/>
        <end position="279"/>
    </location>
</feature>